<dbReference type="EMBL" id="CACVKT020001253">
    <property type="protein sequence ID" value="CAC5366433.1"/>
    <property type="molecule type" value="Genomic_DNA"/>
</dbReference>
<gene>
    <name evidence="1" type="ORF">MCOR_6736</name>
</gene>
<dbReference type="AlphaFoldDB" id="A0A6J8AF11"/>
<proteinExistence type="predicted"/>
<evidence type="ECO:0000313" key="1">
    <source>
        <dbReference type="EMBL" id="CAC5366433.1"/>
    </source>
</evidence>
<name>A0A6J8AF11_MYTCO</name>
<keyword evidence="2" id="KW-1185">Reference proteome</keyword>
<accession>A0A6J8AF11</accession>
<sequence>MKIDLNPSKAENNDCTLDACRVFNCPFEYFSVLENRYCFSYNDVTSNDPNSKTDEIEGEETELFFNFGFPGVNGYTPGSVNGHQFRPPVVNAYMQPNKVHYNCRNDEKRFSRSTSKNGTACKEGTCRETDLIWECFLTVDHKLSMIYKGPNSPQAILLKPLNGRAVNYHTGQTYE</sequence>
<dbReference type="OrthoDB" id="2121828at2759"/>
<evidence type="ECO:0000313" key="2">
    <source>
        <dbReference type="Proteomes" id="UP000507470"/>
    </source>
</evidence>
<reference evidence="1 2" key="1">
    <citation type="submission" date="2020-06" db="EMBL/GenBank/DDBJ databases">
        <authorList>
            <person name="Li R."/>
            <person name="Bekaert M."/>
        </authorList>
    </citation>
    <scope>NUCLEOTIDE SEQUENCE [LARGE SCALE GENOMIC DNA]</scope>
    <source>
        <strain evidence="2">wild</strain>
    </source>
</reference>
<organism evidence="1 2">
    <name type="scientific">Mytilus coruscus</name>
    <name type="common">Sea mussel</name>
    <dbReference type="NCBI Taxonomy" id="42192"/>
    <lineage>
        <taxon>Eukaryota</taxon>
        <taxon>Metazoa</taxon>
        <taxon>Spiralia</taxon>
        <taxon>Lophotrochozoa</taxon>
        <taxon>Mollusca</taxon>
        <taxon>Bivalvia</taxon>
        <taxon>Autobranchia</taxon>
        <taxon>Pteriomorphia</taxon>
        <taxon>Mytilida</taxon>
        <taxon>Mytiloidea</taxon>
        <taxon>Mytilidae</taxon>
        <taxon>Mytilinae</taxon>
        <taxon>Mytilus</taxon>
    </lineage>
</organism>
<dbReference type="Proteomes" id="UP000507470">
    <property type="component" value="Unassembled WGS sequence"/>
</dbReference>
<protein>
    <submittedName>
        <fullName evidence="1">Uncharacterized protein</fullName>
    </submittedName>
</protein>